<dbReference type="EMBL" id="OX459121">
    <property type="protein sequence ID" value="CAI9104467.1"/>
    <property type="molecule type" value="Genomic_DNA"/>
</dbReference>
<sequence length="76" mass="8312">MAMKAKNVSNSIKHEVARLNINVNLSRINTKNIVQEGWATVLVSYGYGISCPHIGMKAFSEHISYSESLICSTLAA</sequence>
<organism evidence="1 2">
    <name type="scientific">Oldenlandia corymbosa var. corymbosa</name>
    <dbReference type="NCBI Taxonomy" id="529605"/>
    <lineage>
        <taxon>Eukaryota</taxon>
        <taxon>Viridiplantae</taxon>
        <taxon>Streptophyta</taxon>
        <taxon>Embryophyta</taxon>
        <taxon>Tracheophyta</taxon>
        <taxon>Spermatophyta</taxon>
        <taxon>Magnoliopsida</taxon>
        <taxon>eudicotyledons</taxon>
        <taxon>Gunneridae</taxon>
        <taxon>Pentapetalae</taxon>
        <taxon>asterids</taxon>
        <taxon>lamiids</taxon>
        <taxon>Gentianales</taxon>
        <taxon>Rubiaceae</taxon>
        <taxon>Rubioideae</taxon>
        <taxon>Spermacoceae</taxon>
        <taxon>Hedyotis-Oldenlandia complex</taxon>
        <taxon>Oldenlandia</taxon>
    </lineage>
</organism>
<gene>
    <name evidence="1" type="ORF">OLC1_LOCUS13392</name>
</gene>
<proteinExistence type="predicted"/>
<name>A0AAV1D9D2_OLDCO</name>
<evidence type="ECO:0000313" key="1">
    <source>
        <dbReference type="EMBL" id="CAI9104467.1"/>
    </source>
</evidence>
<protein>
    <submittedName>
        <fullName evidence="1">OLC1v1003143C1</fullName>
    </submittedName>
</protein>
<dbReference type="Proteomes" id="UP001161247">
    <property type="component" value="Chromosome 4"/>
</dbReference>
<reference evidence="1" key="1">
    <citation type="submission" date="2023-03" db="EMBL/GenBank/DDBJ databases">
        <authorList>
            <person name="Julca I."/>
        </authorList>
    </citation>
    <scope>NUCLEOTIDE SEQUENCE</scope>
</reference>
<accession>A0AAV1D9D2</accession>
<dbReference type="AlphaFoldDB" id="A0AAV1D9D2"/>
<keyword evidence="2" id="KW-1185">Reference proteome</keyword>
<evidence type="ECO:0000313" key="2">
    <source>
        <dbReference type="Proteomes" id="UP001161247"/>
    </source>
</evidence>